<feature type="signal peptide" evidence="2">
    <location>
        <begin position="1"/>
        <end position="25"/>
    </location>
</feature>
<dbReference type="PROSITE" id="PS51257">
    <property type="entry name" value="PROKAR_LIPOPROTEIN"/>
    <property type="match status" value="1"/>
</dbReference>
<evidence type="ECO:0000313" key="3">
    <source>
        <dbReference type="EMBL" id="KAA1424806.1"/>
    </source>
</evidence>
<protein>
    <recommendedName>
        <fullName evidence="5">Lipoprotein LpqN</fullName>
    </recommendedName>
</protein>
<evidence type="ECO:0000256" key="1">
    <source>
        <dbReference type="SAM" id="MobiDB-lite"/>
    </source>
</evidence>
<evidence type="ECO:0000256" key="2">
    <source>
        <dbReference type="SAM" id="SignalP"/>
    </source>
</evidence>
<dbReference type="EMBL" id="VDFQ02000001">
    <property type="protein sequence ID" value="KAA1424806.1"/>
    <property type="molecule type" value="Genomic_DNA"/>
</dbReference>
<accession>A0A5Q6S3A3</accession>
<organism evidence="3 4">
    <name type="scientific">Mumia zhuanghuii</name>
    <dbReference type="NCBI Taxonomy" id="2585211"/>
    <lineage>
        <taxon>Bacteria</taxon>
        <taxon>Bacillati</taxon>
        <taxon>Actinomycetota</taxon>
        <taxon>Actinomycetes</taxon>
        <taxon>Propionibacteriales</taxon>
        <taxon>Nocardioidaceae</taxon>
        <taxon>Mumia</taxon>
    </lineage>
</organism>
<gene>
    <name evidence="3" type="ORF">FE697_002505</name>
</gene>
<evidence type="ECO:0000313" key="4">
    <source>
        <dbReference type="Proteomes" id="UP000307768"/>
    </source>
</evidence>
<keyword evidence="2" id="KW-0732">Signal</keyword>
<evidence type="ECO:0008006" key="5">
    <source>
        <dbReference type="Google" id="ProtNLM"/>
    </source>
</evidence>
<feature type="region of interest" description="Disordered" evidence="1">
    <location>
        <begin position="26"/>
        <end position="56"/>
    </location>
</feature>
<dbReference type="RefSeq" id="WP_149767947.1">
    <property type="nucleotide sequence ID" value="NZ_VDFQ02000001.1"/>
</dbReference>
<dbReference type="AlphaFoldDB" id="A0A5Q6S3A3"/>
<dbReference type="Proteomes" id="UP000307768">
    <property type="component" value="Unassembled WGS sequence"/>
</dbReference>
<feature type="chain" id="PRO_5039182253" description="Lipoprotein LpqN" evidence="2">
    <location>
        <begin position="26"/>
        <end position="191"/>
    </location>
</feature>
<reference evidence="3 4" key="1">
    <citation type="submission" date="2019-09" db="EMBL/GenBank/DDBJ databases">
        <title>Mumia zhuanghuii sp. nov. isolated from the intestinal contents of plateau pika (Ochotona curzoniae) in the Qinghai-Tibet plateau of China.</title>
        <authorList>
            <person name="Tian Z."/>
        </authorList>
    </citation>
    <scope>NUCLEOTIDE SEQUENCE [LARGE SCALE GENOMIC DNA]</scope>
    <source>
        <strain evidence="4">350</strain>
    </source>
</reference>
<feature type="compositionally biased region" description="Low complexity" evidence="1">
    <location>
        <begin position="32"/>
        <end position="55"/>
    </location>
</feature>
<proteinExistence type="predicted"/>
<name>A0A5Q6S3A3_9ACTN</name>
<comment type="caution">
    <text evidence="3">The sequence shown here is derived from an EMBL/GenBank/DDBJ whole genome shotgun (WGS) entry which is preliminary data.</text>
</comment>
<sequence>MRGRAALTGLALTLLLLAGCGDDDADADAPTRKSSSSPSTPTSQAPAQPTVTPAAGPVIGDDVLQLNLVEGIDWRLVGADAATKRIDAGVVSVVIGSLLDANVVDPDHNYYADGVEETYRTDGYRTQRLGNRDVAGVESWVVEARRGEERAYTVGGSRAGYAWDITFVVPVNLAEADDSIDSMLASVAWKV</sequence>